<reference evidence="1" key="1">
    <citation type="journal article" date="2020" name="Nature">
        <title>Giant virus diversity and host interactions through global metagenomics.</title>
        <authorList>
            <person name="Schulz F."/>
            <person name="Roux S."/>
            <person name="Paez-Espino D."/>
            <person name="Jungbluth S."/>
            <person name="Walsh D.A."/>
            <person name="Denef V.J."/>
            <person name="McMahon K.D."/>
            <person name="Konstantinidis K.T."/>
            <person name="Eloe-Fadrosh E.A."/>
            <person name="Kyrpides N.C."/>
            <person name="Woyke T."/>
        </authorList>
    </citation>
    <scope>NUCLEOTIDE SEQUENCE</scope>
    <source>
        <strain evidence="1">GVMAG-M-3300009185-36</strain>
    </source>
</reference>
<dbReference type="SUPFAM" id="SSF53448">
    <property type="entry name" value="Nucleotide-diphospho-sugar transferases"/>
    <property type="match status" value="1"/>
</dbReference>
<name>A0A6C0B196_9ZZZZ</name>
<accession>A0A6C0B196</accession>
<protein>
    <recommendedName>
        <fullName evidence="2">Glycosyltransferase</fullName>
    </recommendedName>
</protein>
<sequence>MEESIIANISYNKPTKDDIAVGFAMFNYTGSSRIIMNYLYTVEKMKTAGIPVFTIELVIKGSKPTIQDAFHVYGTSYLFQKENLFRILETKIPVNFSKLLFMDSDIIFGDPDWYDKLSVILDTHDIAHCFETALWLDITYRKIAMNAESYIKSTKKDILLWDPSQSKLYHSGFGWAFTRNWYNQAGFIDDAIIGSGDLIFSYGLFDEIYKGMQNLSFYKSSIKRWTETKGNPSITHLPVTIYHMFHGNLEKRQYETRNEILEGVSDINDIIVKNHDGVFELTDPSYNEIFYKYFTCRMDDSV</sequence>
<proteinExistence type="predicted"/>
<dbReference type="EMBL" id="MN739048">
    <property type="protein sequence ID" value="QHS85856.1"/>
    <property type="molecule type" value="Genomic_DNA"/>
</dbReference>
<organism evidence="1">
    <name type="scientific">viral metagenome</name>
    <dbReference type="NCBI Taxonomy" id="1070528"/>
    <lineage>
        <taxon>unclassified sequences</taxon>
        <taxon>metagenomes</taxon>
        <taxon>organismal metagenomes</taxon>
    </lineage>
</organism>
<dbReference type="AlphaFoldDB" id="A0A6C0B196"/>
<evidence type="ECO:0008006" key="2">
    <source>
        <dbReference type="Google" id="ProtNLM"/>
    </source>
</evidence>
<evidence type="ECO:0000313" key="1">
    <source>
        <dbReference type="EMBL" id="QHS85856.1"/>
    </source>
</evidence>
<dbReference type="InterPro" id="IPR029044">
    <property type="entry name" value="Nucleotide-diphossugar_trans"/>
</dbReference>